<feature type="domain" description="Dicer dsRNA-binding fold" evidence="22">
    <location>
        <begin position="685"/>
        <end position="804"/>
    </location>
</feature>
<dbReference type="PROSITE" id="PS50142">
    <property type="entry name" value="RNASE_3_2"/>
    <property type="match status" value="2"/>
</dbReference>
<feature type="compositionally biased region" description="Polar residues" evidence="18">
    <location>
        <begin position="704"/>
        <end position="724"/>
    </location>
</feature>
<keyword evidence="14" id="KW-0464">Manganese</keyword>
<evidence type="ECO:0000256" key="13">
    <source>
        <dbReference type="ARBA" id="ARBA00023118"/>
    </source>
</evidence>
<evidence type="ECO:0000256" key="16">
    <source>
        <dbReference type="ARBA" id="ARBA00035116"/>
    </source>
</evidence>
<dbReference type="Pfam" id="PF04851">
    <property type="entry name" value="ResIII"/>
    <property type="match status" value="1"/>
</dbReference>
<organism evidence="23 24">
    <name type="scientific">Heterodermia speciosa</name>
    <dbReference type="NCBI Taxonomy" id="116794"/>
    <lineage>
        <taxon>Eukaryota</taxon>
        <taxon>Fungi</taxon>
        <taxon>Dikarya</taxon>
        <taxon>Ascomycota</taxon>
        <taxon>Pezizomycotina</taxon>
        <taxon>Lecanoromycetes</taxon>
        <taxon>OSLEUM clade</taxon>
        <taxon>Lecanoromycetidae</taxon>
        <taxon>Caliciales</taxon>
        <taxon>Physciaceae</taxon>
        <taxon>Heterodermia</taxon>
    </lineage>
</organism>
<keyword evidence="8" id="KW-0378">Hydrolase</keyword>
<dbReference type="InterPro" id="IPR001650">
    <property type="entry name" value="Helicase_C-like"/>
</dbReference>
<proteinExistence type="inferred from homology"/>
<evidence type="ECO:0000256" key="1">
    <source>
        <dbReference type="ARBA" id="ARBA00001936"/>
    </source>
</evidence>
<accession>A0A8H3J5R4</accession>
<dbReference type="GO" id="GO:0003723">
    <property type="term" value="F:RNA binding"/>
    <property type="evidence" value="ECO:0007669"/>
    <property type="project" value="UniProtKB-UniRule"/>
</dbReference>
<evidence type="ECO:0000256" key="6">
    <source>
        <dbReference type="ARBA" id="ARBA00022737"/>
    </source>
</evidence>
<feature type="domain" description="RNase III" evidence="19">
    <location>
        <begin position="1323"/>
        <end position="1395"/>
    </location>
</feature>
<comment type="cofactor">
    <cofactor evidence="2">
        <name>Mg(2+)</name>
        <dbReference type="ChEBI" id="CHEBI:18420"/>
    </cofactor>
</comment>
<evidence type="ECO:0000256" key="14">
    <source>
        <dbReference type="ARBA" id="ARBA00023211"/>
    </source>
</evidence>
<dbReference type="SMART" id="SM00487">
    <property type="entry name" value="DEXDc"/>
    <property type="match status" value="1"/>
</dbReference>
<evidence type="ECO:0000256" key="9">
    <source>
        <dbReference type="ARBA" id="ARBA00022806"/>
    </source>
</evidence>
<dbReference type="CDD" id="cd18802">
    <property type="entry name" value="SF2_C_dicer"/>
    <property type="match status" value="1"/>
</dbReference>
<dbReference type="PROSITE" id="PS51327">
    <property type="entry name" value="DICER_DSRBF"/>
    <property type="match status" value="1"/>
</dbReference>
<feature type="compositionally biased region" description="Low complexity" evidence="18">
    <location>
        <begin position="21"/>
        <end position="47"/>
    </location>
</feature>
<dbReference type="Gene3D" id="3.40.50.300">
    <property type="entry name" value="P-loop containing nucleotide triphosphate hydrolases"/>
    <property type="match status" value="2"/>
</dbReference>
<dbReference type="GO" id="GO:0003677">
    <property type="term" value="F:DNA binding"/>
    <property type="evidence" value="ECO:0007669"/>
    <property type="project" value="InterPro"/>
</dbReference>
<dbReference type="InterPro" id="IPR000999">
    <property type="entry name" value="RNase_III_dom"/>
</dbReference>
<feature type="region of interest" description="Disordered" evidence="18">
    <location>
        <begin position="704"/>
        <end position="729"/>
    </location>
</feature>
<dbReference type="InterPro" id="IPR038248">
    <property type="entry name" value="Dicer_dimer_sf"/>
</dbReference>
<evidence type="ECO:0000259" key="21">
    <source>
        <dbReference type="PROSITE" id="PS51194"/>
    </source>
</evidence>
<dbReference type="EMBL" id="CAJPDS010000178">
    <property type="protein sequence ID" value="CAF9941172.1"/>
    <property type="molecule type" value="Genomic_DNA"/>
</dbReference>
<dbReference type="GO" id="GO:0005524">
    <property type="term" value="F:ATP binding"/>
    <property type="evidence" value="ECO:0007669"/>
    <property type="project" value="UniProtKB-KW"/>
</dbReference>
<keyword evidence="12 17" id="KW-0694">RNA-binding</keyword>
<keyword evidence="9" id="KW-0347">Helicase</keyword>
<dbReference type="Pfam" id="PF03368">
    <property type="entry name" value="Dicer_dimer"/>
    <property type="match status" value="1"/>
</dbReference>
<dbReference type="GO" id="GO:0046872">
    <property type="term" value="F:metal ion binding"/>
    <property type="evidence" value="ECO:0007669"/>
    <property type="project" value="UniProtKB-KW"/>
</dbReference>
<dbReference type="SUPFAM" id="SSF52540">
    <property type="entry name" value="P-loop containing nucleoside triphosphate hydrolases"/>
    <property type="match status" value="2"/>
</dbReference>
<evidence type="ECO:0000256" key="17">
    <source>
        <dbReference type="PROSITE-ProRule" id="PRU00657"/>
    </source>
</evidence>
<reference evidence="23" key="1">
    <citation type="submission" date="2021-03" db="EMBL/GenBank/DDBJ databases">
        <authorList>
            <person name="Tagirdzhanova G."/>
        </authorList>
    </citation>
    <scope>NUCLEOTIDE SEQUENCE</scope>
</reference>
<dbReference type="CDD" id="cd00593">
    <property type="entry name" value="RIBOc"/>
    <property type="match status" value="2"/>
</dbReference>
<evidence type="ECO:0000256" key="2">
    <source>
        <dbReference type="ARBA" id="ARBA00001946"/>
    </source>
</evidence>
<dbReference type="FunFam" id="3.40.50.300:FF:001669">
    <property type="entry name" value="Dicer-like protein 1"/>
    <property type="match status" value="1"/>
</dbReference>
<evidence type="ECO:0000256" key="15">
    <source>
        <dbReference type="ARBA" id="ARBA00025403"/>
    </source>
</evidence>
<evidence type="ECO:0000256" key="8">
    <source>
        <dbReference type="ARBA" id="ARBA00022801"/>
    </source>
</evidence>
<evidence type="ECO:0000256" key="10">
    <source>
        <dbReference type="ARBA" id="ARBA00022840"/>
    </source>
</evidence>
<dbReference type="InterPro" id="IPR006935">
    <property type="entry name" value="Helicase/UvrB_N"/>
</dbReference>
<evidence type="ECO:0000256" key="4">
    <source>
        <dbReference type="ARBA" id="ARBA00022721"/>
    </source>
</evidence>
<dbReference type="GO" id="GO:0005737">
    <property type="term" value="C:cytoplasm"/>
    <property type="evidence" value="ECO:0007669"/>
    <property type="project" value="TreeGrafter"/>
</dbReference>
<dbReference type="InterPro" id="IPR005034">
    <property type="entry name" value="Dicer_dimerisation"/>
</dbReference>
<dbReference type="PANTHER" id="PTHR14950">
    <property type="entry name" value="DICER-RELATED"/>
    <property type="match status" value="1"/>
</dbReference>
<feature type="domain" description="Helicase ATP-binding" evidence="20">
    <location>
        <begin position="162"/>
        <end position="345"/>
    </location>
</feature>
<evidence type="ECO:0000256" key="5">
    <source>
        <dbReference type="ARBA" id="ARBA00022723"/>
    </source>
</evidence>
<dbReference type="SMART" id="SM00490">
    <property type="entry name" value="HELICc"/>
    <property type="match status" value="1"/>
</dbReference>
<keyword evidence="13" id="KW-0051">Antiviral defense</keyword>
<feature type="domain" description="RNase III" evidence="19">
    <location>
        <begin position="1122"/>
        <end position="1272"/>
    </location>
</feature>
<dbReference type="PANTHER" id="PTHR14950:SF62">
    <property type="entry name" value="DICER-LIKE PROTEIN 1"/>
    <property type="match status" value="1"/>
</dbReference>
<comment type="function">
    <text evidence="15">Dicer-like endonuclease involved in cleaving double-stranded RNA in the RNA interference (RNAi) pathway. Produces 21 to 25 bp dsRNAs (siRNAs) which target the selective destruction of homologous RNAs leading to sequence-specific suppression of gene expression, called post-transcriptional gene silencing (PTGS). Part of a broad host defense response against viral infection and transposons.</text>
</comment>
<keyword evidence="7" id="KW-0547">Nucleotide-binding</keyword>
<evidence type="ECO:0000313" key="23">
    <source>
        <dbReference type="EMBL" id="CAF9941172.1"/>
    </source>
</evidence>
<dbReference type="OrthoDB" id="416741at2759"/>
<feature type="domain" description="Helicase C-terminal" evidence="21">
    <location>
        <begin position="489"/>
        <end position="669"/>
    </location>
</feature>
<gene>
    <name evidence="23" type="primary">DCL1_1</name>
    <name evidence="23" type="ORF">HETSPECPRED_002884</name>
</gene>
<keyword evidence="11" id="KW-0460">Magnesium</keyword>
<keyword evidence="24" id="KW-1185">Reference proteome</keyword>
<evidence type="ECO:0000256" key="12">
    <source>
        <dbReference type="ARBA" id="ARBA00022884"/>
    </source>
</evidence>
<keyword evidence="5" id="KW-0479">Metal-binding</keyword>
<evidence type="ECO:0000256" key="7">
    <source>
        <dbReference type="ARBA" id="ARBA00022741"/>
    </source>
</evidence>
<evidence type="ECO:0000259" key="22">
    <source>
        <dbReference type="PROSITE" id="PS51327"/>
    </source>
</evidence>
<sequence>MAAKIADEEDLMEFDSDPYLTPDSTMTQPSPSSQSSPSHNQSSISEPVTEEETQYSLPTLKETPSPKASVPEVEEVGVGQESDEELLPQTGDHPVRSISERKKARKMVFSSWIAQHAATVTKERVREIVENTEEPFLSIRNLMSKQESNVIISDPREYQVELFEKAKQQNIIAVLDTGSGKTLIAVLLLRYMLDRELENRQLRGYKPKTSFFLVDCVTLVFQQFAVLECNLDQNIERFCGEMGCDLWSKSVWQQLFKDNMVVVCTAEILYQCLMHSFISLDEINLLIFDEAHHAKKNHAYARIMKDFYMLELNLEKRPKVFGMTASPVDAKQDVVEAAKQLEAMLDCQIATAADLSLLRMSVSRPKESAITYKRLRPAYLTPLCARLKETFEDLESVRRVLAFSMRATSELGEWCADHVWRIALKEEEARKIERKTERLYITASEGRFSGALDAELDRIRKAQQFVDRWNFLETPNASLPNNISSKVSLLIQYLQLIFRKSSSTRCIIFVKRRYTARLLAEMFSRIDIPNLKLGLLIGTRPGDAGDLKISFRQQVLTLRDFKEGSINCLFATSIAEEGLDIPDCNVIVRFDLYATLIQYIQSRGRARHAESQYIHMLEENNMLHIQALRDVRSGEDVMRRFCEALPADRLLQGNDCNLESVLAKEKSMRRYTEPETGATLTYTSSLVVLAHYVSCLEYLDKPKTSATTSTNGHETPAAASTNQPQHERNGIMLQPNYFMTTENKRFICEVVLPEQAPIRSAVGRPASTKAIAKRSAAFEMCIQLRKGDHLDGNLISTRRRFIPANANAMLAVNLKKRTEYGAKLKPRLWEDSRGCFPKKLYLTVFKLAEPENLLRPSQPLALVTRTPLPNFPPINLHLPLDKTSQALSISITSCLNVTESIVSTLNNFTRCIWRDIYAKTFEDNIPQMSYWFAPILKDVVIDNHSAVPASLIDWDVLRYTDLHNFENPIKWTVNMPDTELEDRFVVDPGQGARRFYSAKVNSTLRPNDQVPCQDLQGNVSMESILEFSRNYKRSPSEKRSPKWEEDPNQPVVQAHLISHRRNWLDSWNDSTSKDPEIPCYICPQRMHISSLPIPVVAMGYLLSAIIHRIESHLITLEACDLFGLTVRSDLALEAMTKDSDNTEEHRSEQIHVQRGMGKNYERLEFIGDCFLKMATSIPIYATQQDHDEFQYHVARMEMICNKNLLETALKLGLPEYIRDRGMTRTGFYPQGIKLLVGKGITPTSAAQKHSLGDKTIADVCEALIGAALLSYHDTKDMDMAVKAVSKMVSNKVHAVNKWSEYWPLYVKPPWQLATATASQLDLAAQIERKHKYHFRYPRLLRSAFMHPSYPFLYEKVPSYQRLEFLGDALLDMACINFLYHRHPDKDPQWLTEHKARSDV</sequence>
<comment type="caution">
    <text evidence="23">The sequence shown here is derived from an EMBL/GenBank/DDBJ whole genome shotgun (WGS) entry which is preliminary data.</text>
</comment>
<keyword evidence="10" id="KW-0067">ATP-binding</keyword>
<dbReference type="FunFam" id="3.40.50.300:FF:000628">
    <property type="entry name" value="Endoribonuclease Dicer"/>
    <property type="match status" value="1"/>
</dbReference>
<dbReference type="CDD" id="cd18034">
    <property type="entry name" value="DEXHc_dicer"/>
    <property type="match status" value="1"/>
</dbReference>
<evidence type="ECO:0000256" key="3">
    <source>
        <dbReference type="ARBA" id="ARBA00020797"/>
    </source>
</evidence>
<dbReference type="Gene3D" id="3.30.160.380">
    <property type="entry name" value="Dicer dimerisation domain"/>
    <property type="match status" value="1"/>
</dbReference>
<comment type="cofactor">
    <cofactor evidence="1">
        <name>Mn(2+)</name>
        <dbReference type="ChEBI" id="CHEBI:29035"/>
    </cofactor>
</comment>
<feature type="compositionally biased region" description="Acidic residues" evidence="18">
    <location>
        <begin position="7"/>
        <end position="16"/>
    </location>
</feature>
<dbReference type="SMART" id="SM00535">
    <property type="entry name" value="RIBOc"/>
    <property type="match status" value="1"/>
</dbReference>
<dbReference type="PROSITE" id="PS51194">
    <property type="entry name" value="HELICASE_CTER"/>
    <property type="match status" value="1"/>
</dbReference>
<protein>
    <recommendedName>
        <fullName evidence="3">Dicer-like protein 1</fullName>
    </recommendedName>
</protein>
<dbReference type="Pfam" id="PF00636">
    <property type="entry name" value="Ribonuclease_3"/>
    <property type="match status" value="1"/>
</dbReference>
<dbReference type="InterPro" id="IPR014001">
    <property type="entry name" value="Helicase_ATP-bd"/>
</dbReference>
<dbReference type="GO" id="GO:0004386">
    <property type="term" value="F:helicase activity"/>
    <property type="evidence" value="ECO:0007669"/>
    <property type="project" value="UniProtKB-KW"/>
</dbReference>
<dbReference type="FunFam" id="1.10.1520.10:FF:000015">
    <property type="entry name" value="Dicer-like protein 1"/>
    <property type="match status" value="1"/>
</dbReference>
<evidence type="ECO:0000256" key="18">
    <source>
        <dbReference type="SAM" id="MobiDB-lite"/>
    </source>
</evidence>
<dbReference type="GO" id="GO:0050688">
    <property type="term" value="P:regulation of defense response to virus"/>
    <property type="evidence" value="ECO:0007669"/>
    <property type="project" value="UniProtKB-KW"/>
</dbReference>
<dbReference type="Pfam" id="PF00271">
    <property type="entry name" value="Helicase_C"/>
    <property type="match status" value="1"/>
</dbReference>
<keyword evidence="4" id="KW-0930">Antiviral protein</keyword>
<feature type="region of interest" description="Disordered" evidence="18">
    <location>
        <begin position="1"/>
        <end position="98"/>
    </location>
</feature>
<dbReference type="InterPro" id="IPR036389">
    <property type="entry name" value="RNase_III_sf"/>
</dbReference>
<dbReference type="InterPro" id="IPR027417">
    <property type="entry name" value="P-loop_NTPase"/>
</dbReference>
<evidence type="ECO:0000256" key="11">
    <source>
        <dbReference type="ARBA" id="ARBA00022842"/>
    </source>
</evidence>
<dbReference type="GO" id="GO:0005634">
    <property type="term" value="C:nucleus"/>
    <property type="evidence" value="ECO:0007669"/>
    <property type="project" value="TreeGrafter"/>
</dbReference>
<dbReference type="GO" id="GO:0051607">
    <property type="term" value="P:defense response to virus"/>
    <property type="evidence" value="ECO:0007669"/>
    <property type="project" value="UniProtKB-KW"/>
</dbReference>
<name>A0A8H3J5R4_9LECA</name>
<dbReference type="Gene3D" id="1.10.1520.10">
    <property type="entry name" value="Ribonuclease III domain"/>
    <property type="match status" value="2"/>
</dbReference>
<dbReference type="PROSITE" id="PS00517">
    <property type="entry name" value="RNASE_3_1"/>
    <property type="match status" value="1"/>
</dbReference>
<dbReference type="PROSITE" id="PS51192">
    <property type="entry name" value="HELICASE_ATP_BIND_1"/>
    <property type="match status" value="1"/>
</dbReference>
<comment type="similarity">
    <text evidence="16 17">Belongs to the helicase family. Dicer subfamily.</text>
</comment>
<dbReference type="SUPFAM" id="SSF69065">
    <property type="entry name" value="RNase III domain-like"/>
    <property type="match status" value="2"/>
</dbReference>
<dbReference type="GO" id="GO:0004525">
    <property type="term" value="F:ribonuclease III activity"/>
    <property type="evidence" value="ECO:0007669"/>
    <property type="project" value="InterPro"/>
</dbReference>
<evidence type="ECO:0000313" key="24">
    <source>
        <dbReference type="Proteomes" id="UP000664521"/>
    </source>
</evidence>
<evidence type="ECO:0000259" key="20">
    <source>
        <dbReference type="PROSITE" id="PS51192"/>
    </source>
</evidence>
<evidence type="ECO:0000259" key="19">
    <source>
        <dbReference type="PROSITE" id="PS50142"/>
    </source>
</evidence>
<dbReference type="Proteomes" id="UP000664521">
    <property type="component" value="Unassembled WGS sequence"/>
</dbReference>
<keyword evidence="6" id="KW-0677">Repeat</keyword>
<dbReference type="GO" id="GO:0030422">
    <property type="term" value="P:siRNA processing"/>
    <property type="evidence" value="ECO:0007669"/>
    <property type="project" value="TreeGrafter"/>
</dbReference>